<reference evidence="1 4" key="2">
    <citation type="submission" date="2020-12" db="EMBL/GenBank/DDBJ databases">
        <title>FDA dAtabase for Regulatory Grade micrObial Sequences (FDA-ARGOS): Supporting development and validation of Infectious Disease Dx tests.</title>
        <authorList>
            <person name="Nelson B."/>
            <person name="Plummer A."/>
            <person name="Tallon L."/>
            <person name="Sadzewicz L."/>
            <person name="Zhao X."/>
            <person name="Boylan J."/>
            <person name="Ott S."/>
            <person name="Bowen H."/>
            <person name="Vavikolanu K."/>
            <person name="Mehta A."/>
            <person name="Aluvathingal J."/>
            <person name="Nadendla S."/>
            <person name="Myers T."/>
            <person name="Yan Y."/>
            <person name="Sichtig H."/>
        </authorList>
    </citation>
    <scope>NUCLEOTIDE SEQUENCE [LARGE SCALE GENOMIC DNA]</scope>
    <source>
        <strain evidence="1 4">FDAARGOS_923</strain>
    </source>
</reference>
<evidence type="ECO:0000313" key="4">
    <source>
        <dbReference type="Proteomes" id="UP000595038"/>
    </source>
</evidence>
<protein>
    <submittedName>
        <fullName evidence="1">DUF4003 domain-containing protein</fullName>
    </submittedName>
</protein>
<proteinExistence type="predicted"/>
<dbReference type="Pfam" id="PF13170">
    <property type="entry name" value="DUF4003"/>
    <property type="match status" value="1"/>
</dbReference>
<dbReference type="EMBL" id="CP065647">
    <property type="protein sequence ID" value="QPR72740.1"/>
    <property type="molecule type" value="Genomic_DNA"/>
</dbReference>
<name>A0A1Y0YBP7_BACLI</name>
<sequence>MASAKLQQRLDQYKAIYSELKSDLKWKVTDQRTLMMIASMYVVNKRPFDKERFLKLSEAVKQAAGTFSPLRSAHRYTFAAMFDVRFEEPETHIRPFFTLYEKMTGNGFKKSIFTYLSALILLTKYRDEHDHDSKINRALSIYKGMKDKHVFLTSAGDYPLSVLLAGSDMETGELIDYIEAFYQKLNQAGFRKGNDLQFLSHILSLMPEQDSDQLVARSLRIYDELTKKHKRPKPVHYPEIGLLALLENGEKDIDAITIMAGALNSDKLFRWQKDMNLKTAVNLYMSEKTEDPALLDTGLYQTLEAVIQAQQTAAIAIMTSSAAASQANGS</sequence>
<dbReference type="RefSeq" id="WP_003179478.1">
    <property type="nucleotide sequence ID" value="NZ_BEXU01000007.1"/>
</dbReference>
<gene>
    <name evidence="2" type="ORF">CHCC16736_1169</name>
    <name evidence="1" type="ORF">I6G80_23640</name>
</gene>
<accession>A0A1Y0YBP7</accession>
<dbReference type="Proteomes" id="UP000595038">
    <property type="component" value="Chromosome"/>
</dbReference>
<dbReference type="Proteomes" id="UP000435910">
    <property type="component" value="Unassembled WGS sequence"/>
</dbReference>
<dbReference type="AlphaFoldDB" id="A0A1Y0YBP7"/>
<organism evidence="2 3">
    <name type="scientific">Bacillus licheniformis</name>
    <dbReference type="NCBI Taxonomy" id="1402"/>
    <lineage>
        <taxon>Bacteria</taxon>
        <taxon>Bacillati</taxon>
        <taxon>Bacillota</taxon>
        <taxon>Bacilli</taxon>
        <taxon>Bacillales</taxon>
        <taxon>Bacillaceae</taxon>
        <taxon>Bacillus</taxon>
    </lineage>
</organism>
<evidence type="ECO:0000313" key="3">
    <source>
        <dbReference type="Proteomes" id="UP000435910"/>
    </source>
</evidence>
<evidence type="ECO:0000313" key="1">
    <source>
        <dbReference type="EMBL" id="QPR72740.1"/>
    </source>
</evidence>
<reference evidence="2 3" key="1">
    <citation type="submission" date="2019-06" db="EMBL/GenBank/DDBJ databases">
        <title>Genome sequence analysis of &gt;100 Bacillus licheniformis strains suggests intrinsic resistance to this species.</title>
        <authorList>
            <person name="Wels M."/>
            <person name="Siezen R.J."/>
            <person name="Johansen E."/>
            <person name="Stuer-Lauridsen B."/>
            <person name="Bjerre K."/>
            <person name="Nielsen B.K.K."/>
        </authorList>
    </citation>
    <scope>NUCLEOTIDE SEQUENCE [LARGE SCALE GENOMIC DNA]</scope>
    <source>
        <strain evidence="2 3">BAC-16736</strain>
    </source>
</reference>
<evidence type="ECO:0000313" key="2">
    <source>
        <dbReference type="EMBL" id="TWL24368.1"/>
    </source>
</evidence>
<dbReference type="EMBL" id="NILC01000027">
    <property type="protein sequence ID" value="TWL24368.1"/>
    <property type="molecule type" value="Genomic_DNA"/>
</dbReference>
<dbReference type="InterPro" id="IPR025062">
    <property type="entry name" value="DUF4003"/>
</dbReference>